<evidence type="ECO:0000313" key="2">
    <source>
        <dbReference type="EMBL" id="CAH3158536.1"/>
    </source>
</evidence>
<feature type="transmembrane region" description="Helical" evidence="1">
    <location>
        <begin position="176"/>
        <end position="199"/>
    </location>
</feature>
<keyword evidence="3" id="KW-1185">Reference proteome</keyword>
<gene>
    <name evidence="2" type="ORF">PLOB_00003218</name>
</gene>
<comment type="caution">
    <text evidence="2">The sequence shown here is derived from an EMBL/GenBank/DDBJ whole genome shotgun (WGS) entry which is preliminary data.</text>
</comment>
<sequence length="239" mass="25513">IILFLAEFEDHQDIEPNSISEDGGCSGSSPTLGDGCSLSDDCSTITCKMDFVKKPITFKLKINKCDDPVTVTASMNVPDLDITWSHTYSGDDKIPVPGFSVPVGGVYVQVDLTNNGDTLHLKVNLLVGALGVYLPPVTVVDGDLPISTDDCGKNDQNLLFLGFFGWFIDLSVPAKIAVIAGTVVFLIAVCCGCCCYCCCRRRRSANQGPIIIAPGVGTSAVMTTNANTRVPMRPLVEEE</sequence>
<keyword evidence="1" id="KW-0472">Membrane</keyword>
<keyword evidence="1" id="KW-1133">Transmembrane helix</keyword>
<evidence type="ECO:0000256" key="1">
    <source>
        <dbReference type="SAM" id="Phobius"/>
    </source>
</evidence>
<organism evidence="2 3">
    <name type="scientific">Porites lobata</name>
    <dbReference type="NCBI Taxonomy" id="104759"/>
    <lineage>
        <taxon>Eukaryota</taxon>
        <taxon>Metazoa</taxon>
        <taxon>Cnidaria</taxon>
        <taxon>Anthozoa</taxon>
        <taxon>Hexacorallia</taxon>
        <taxon>Scleractinia</taxon>
        <taxon>Fungiina</taxon>
        <taxon>Poritidae</taxon>
        <taxon>Porites</taxon>
    </lineage>
</organism>
<dbReference type="Proteomes" id="UP001159405">
    <property type="component" value="Unassembled WGS sequence"/>
</dbReference>
<evidence type="ECO:0000313" key="3">
    <source>
        <dbReference type="Proteomes" id="UP001159405"/>
    </source>
</evidence>
<proteinExistence type="predicted"/>
<dbReference type="EMBL" id="CALNXK010000111">
    <property type="protein sequence ID" value="CAH3158536.1"/>
    <property type="molecule type" value="Genomic_DNA"/>
</dbReference>
<keyword evidence="1" id="KW-0812">Transmembrane</keyword>
<protein>
    <submittedName>
        <fullName evidence="2">Uncharacterized protein</fullName>
    </submittedName>
</protein>
<reference evidence="2 3" key="1">
    <citation type="submission" date="2022-05" db="EMBL/GenBank/DDBJ databases">
        <authorList>
            <consortium name="Genoscope - CEA"/>
            <person name="William W."/>
        </authorList>
    </citation>
    <scope>NUCLEOTIDE SEQUENCE [LARGE SCALE GENOMIC DNA]</scope>
</reference>
<accession>A0ABN8Q6X0</accession>
<feature type="non-terminal residue" evidence="2">
    <location>
        <position position="1"/>
    </location>
</feature>
<name>A0ABN8Q6X0_9CNID</name>